<comment type="function">
    <text evidence="1">Specifically methylates the adenine in position 2030 of 23S rRNA.</text>
</comment>
<dbReference type="GO" id="GO:0005829">
    <property type="term" value="C:cytosol"/>
    <property type="evidence" value="ECO:0007669"/>
    <property type="project" value="TreeGrafter"/>
</dbReference>
<dbReference type="HAMAP" id="MF_00934">
    <property type="entry name" value="23SrRNA_methyltr_J"/>
    <property type="match status" value="1"/>
</dbReference>
<comment type="catalytic activity">
    <reaction evidence="1">
        <text>adenosine(2030) in 23S rRNA + S-adenosyl-L-methionine = N(6)-methyladenosine(2030) in 23S rRNA + S-adenosyl-L-homocysteine + H(+)</text>
        <dbReference type="Rhea" id="RHEA:43736"/>
        <dbReference type="Rhea" id="RHEA-COMP:10668"/>
        <dbReference type="Rhea" id="RHEA-COMP:10669"/>
        <dbReference type="ChEBI" id="CHEBI:15378"/>
        <dbReference type="ChEBI" id="CHEBI:57856"/>
        <dbReference type="ChEBI" id="CHEBI:59789"/>
        <dbReference type="ChEBI" id="CHEBI:74411"/>
        <dbReference type="ChEBI" id="CHEBI:74449"/>
        <dbReference type="EC" id="2.1.1.266"/>
    </reaction>
</comment>
<dbReference type="EMBL" id="QQAX01000002">
    <property type="protein sequence ID" value="RDI48581.1"/>
    <property type="molecule type" value="Genomic_DNA"/>
</dbReference>
<name>A0A370GYB0_9COXI</name>
<comment type="caution">
    <text evidence="2">The sequence shown here is derived from an EMBL/GenBank/DDBJ whole genome shotgun (WGS) entry which is preliminary data.</text>
</comment>
<feature type="site" description="Interaction with substrate rRNA" evidence="1">
    <location>
        <position position="3"/>
    </location>
</feature>
<comment type="subunit">
    <text evidence="1">Monomer.</text>
</comment>
<comment type="similarity">
    <text evidence="1">Belongs to the RlmJ family.</text>
</comment>
<keyword evidence="3" id="KW-1185">Reference proteome</keyword>
<dbReference type="InterPro" id="IPR029063">
    <property type="entry name" value="SAM-dependent_MTases_sf"/>
</dbReference>
<sequence>MNYRHLFHAGNFADVVKHVTLVALLASLARKETPFCYIDTHAGTGFYDLSSEFAAKNKEYEGGIEKVIQQDNPPDLIRRYLYCVHQINNKLTSSTFASLRYYPGSPMIARCLARPHDRIIACELQPAEYQALRTAFAGDKQVAIHHMDGFLGLKAFLPPHERRGLVLIDPPYENPDEFTRIAHALPTALKRWETGIYAIWYPIKEKSQVERFYRAIKKDLVLPVLAIEFTIFPDLPNHLNGCGMVVINPPWQFDTVIAETLPWLWKALTINDQGAYRTYPLK</sequence>
<keyword evidence="1" id="KW-0949">S-adenosyl-L-methionine</keyword>
<keyword evidence="1 2" id="KW-0808">Transferase</keyword>
<proteinExistence type="inferred from homology"/>
<feature type="binding site" evidence="1">
    <location>
        <position position="105"/>
    </location>
    <ligand>
        <name>S-adenosyl-L-methionine</name>
        <dbReference type="ChEBI" id="CHEBI:59789"/>
    </ligand>
</feature>
<dbReference type="GO" id="GO:0036307">
    <property type="term" value="F:23S rRNA (adenine(2030)-N(6))-methyltransferase activity"/>
    <property type="evidence" value="ECO:0007669"/>
    <property type="project" value="UniProtKB-UniRule"/>
</dbReference>
<feature type="binding site" evidence="1">
    <location>
        <position position="169"/>
    </location>
    <ligand>
        <name>S-adenosyl-L-methionine</name>
        <dbReference type="ChEBI" id="CHEBI:59789"/>
    </ligand>
</feature>
<feature type="binding site" evidence="1">
    <location>
        <begin position="148"/>
        <end position="149"/>
    </location>
    <ligand>
        <name>S-adenosyl-L-methionine</name>
        <dbReference type="ChEBI" id="CHEBI:59789"/>
    </ligand>
</feature>
<gene>
    <name evidence="1" type="primary">rlmJ</name>
    <name evidence="2" type="ORF">C8D86_1028</name>
</gene>
<dbReference type="Gene3D" id="3.40.50.150">
    <property type="entry name" value="Vaccinia Virus protein VP39"/>
    <property type="match status" value="1"/>
</dbReference>
<dbReference type="RefSeq" id="WP_114833391.1">
    <property type="nucleotide sequence ID" value="NZ_LR699114.1"/>
</dbReference>
<feature type="binding site" evidence="1">
    <location>
        <position position="18"/>
    </location>
    <ligand>
        <name>S-adenosyl-L-methionine</name>
        <dbReference type="ChEBI" id="CHEBI:59789"/>
    </ligand>
</feature>
<feature type="binding site" evidence="1">
    <location>
        <position position="41"/>
    </location>
    <ligand>
        <name>S-adenosyl-L-methionine</name>
        <dbReference type="ChEBI" id="CHEBI:59789"/>
    </ligand>
</feature>
<dbReference type="GO" id="GO:0003723">
    <property type="term" value="F:RNA binding"/>
    <property type="evidence" value="ECO:0007669"/>
    <property type="project" value="UniProtKB-UniRule"/>
</dbReference>
<dbReference type="PANTHER" id="PTHR37426:SF1">
    <property type="entry name" value="RIBOSOMAL RNA LARGE SUBUNIT METHYLTRANSFERASE J"/>
    <property type="match status" value="1"/>
</dbReference>
<dbReference type="InterPro" id="IPR007473">
    <property type="entry name" value="RlmJ"/>
</dbReference>
<dbReference type="PANTHER" id="PTHR37426">
    <property type="entry name" value="RIBOSOMAL RNA LARGE SUBUNIT METHYLTRANSFERASE J"/>
    <property type="match status" value="1"/>
</dbReference>
<feature type="binding site" evidence="1">
    <location>
        <position position="123"/>
    </location>
    <ligand>
        <name>S-adenosyl-L-methionine</name>
        <dbReference type="ChEBI" id="CHEBI:59789"/>
    </ligand>
</feature>
<protein>
    <recommendedName>
        <fullName evidence="1">Ribosomal RNA large subunit methyltransferase J</fullName>
        <ecNumber evidence="1">2.1.1.266</ecNumber>
    </recommendedName>
    <alternativeName>
        <fullName evidence="1">23S rRNA (adenine(2030)-N6)-methyltransferase</fullName>
    </alternativeName>
    <alternativeName>
        <fullName evidence="1">23S rRNA m6A2030 methyltransferase</fullName>
    </alternativeName>
</protein>
<keyword evidence="1" id="KW-0698">rRNA processing</keyword>
<organism evidence="2 3">
    <name type="scientific">Aquicella lusitana</name>
    <dbReference type="NCBI Taxonomy" id="254246"/>
    <lineage>
        <taxon>Bacteria</taxon>
        <taxon>Pseudomonadati</taxon>
        <taxon>Pseudomonadota</taxon>
        <taxon>Gammaproteobacteria</taxon>
        <taxon>Legionellales</taxon>
        <taxon>Coxiellaceae</taxon>
        <taxon>Aquicella</taxon>
    </lineage>
</organism>
<dbReference type="Pfam" id="PF04378">
    <property type="entry name" value="RsmJ"/>
    <property type="match status" value="1"/>
</dbReference>
<dbReference type="SUPFAM" id="SSF53335">
    <property type="entry name" value="S-adenosyl-L-methionine-dependent methyltransferases"/>
    <property type="match status" value="1"/>
</dbReference>
<reference evidence="2 3" key="1">
    <citation type="submission" date="2018-07" db="EMBL/GenBank/DDBJ databases">
        <title>Genomic Encyclopedia of Type Strains, Phase IV (KMG-IV): sequencing the most valuable type-strain genomes for metagenomic binning, comparative biology and taxonomic classification.</title>
        <authorList>
            <person name="Goeker M."/>
        </authorList>
    </citation>
    <scope>NUCLEOTIDE SEQUENCE [LARGE SCALE GENOMIC DNA]</scope>
    <source>
        <strain evidence="2 3">DSM 16500</strain>
    </source>
</reference>
<keyword evidence="1" id="KW-0694">RNA-binding</keyword>
<dbReference type="OrthoDB" id="9791274at2"/>
<evidence type="ECO:0000313" key="2">
    <source>
        <dbReference type="EMBL" id="RDI48581.1"/>
    </source>
</evidence>
<dbReference type="EC" id="2.1.1.266" evidence="1"/>
<evidence type="ECO:0000313" key="3">
    <source>
        <dbReference type="Proteomes" id="UP000254720"/>
    </source>
</evidence>
<dbReference type="AlphaFoldDB" id="A0A370GYB0"/>
<evidence type="ECO:0000256" key="1">
    <source>
        <dbReference type="HAMAP-Rule" id="MF_00934"/>
    </source>
</evidence>
<dbReference type="Proteomes" id="UP000254720">
    <property type="component" value="Unassembled WGS sequence"/>
</dbReference>
<feature type="active site" description="Proton acceptor" evidence="1">
    <location>
        <position position="169"/>
    </location>
</feature>
<keyword evidence="1 2" id="KW-0489">Methyltransferase</keyword>
<dbReference type="GO" id="GO:0070475">
    <property type="term" value="P:rRNA base methylation"/>
    <property type="evidence" value="ECO:0007669"/>
    <property type="project" value="UniProtKB-UniRule"/>
</dbReference>
<accession>A0A370GYB0</accession>